<evidence type="ECO:0000259" key="3">
    <source>
        <dbReference type="Pfam" id="PF05598"/>
    </source>
</evidence>
<keyword evidence="1" id="KW-0175">Coiled coil</keyword>
<sequence>MYKNYNMSQLTLPLDIEVLIPENDIAHFVNQIVETIPNEEFYEFTHVRGASSYHPKLMLKIILYSYTQSVFSGRRIESLLKDSVRMMWLSQNQTPSYRTINRFRVNPIIDRLLQSLFINFRTQLIEQNLIDEESIYIDGTKIEANANKYTFVWRKNTERFNKKVVEQSREIYREAIVNEVIPELKDETQDITLETLYEFKNRLEEKIEDLNNDISNSKDVAERKMMRSERTEIKKTKKLLSENINRQIKYKKQLDILGERNSYSKTDHDATFMRMKDDHMMNGQLKPGYNLQIATNSQFVLSYDIFPNPTDTRTLTPFLNNIRNNYFNLPNYIVADAGYGSEENYKTILDEFNRTPLITYSMYLKEQTKKYNENIYNTQNWKYDELRDEIICPSNRRLPFKRYTYRIDKYKYKRDFKLYESDNCNNCELFDLCRKNAYQSTNKKIMKNNVWEYFKHMTQKLLSKPETEKIYKQRKIDVEPVFGYLKAILGFTRVSLRGKTKVKRELGIALMATNIRKMVALRATKIKNYSKKSVNSYFLKNIRSFKLIWDVNVPASYIYNKLLIIDQSFYIFIIY</sequence>
<dbReference type="InterPro" id="IPR008490">
    <property type="entry name" value="Transposase_InsH_N"/>
</dbReference>
<organism evidence="4 5">
    <name type="scientific">Mammaliicoccus vitulinus</name>
    <dbReference type="NCBI Taxonomy" id="71237"/>
    <lineage>
        <taxon>Bacteria</taxon>
        <taxon>Bacillati</taxon>
        <taxon>Bacillota</taxon>
        <taxon>Bacilli</taxon>
        <taxon>Bacillales</taxon>
        <taxon>Staphylococcaceae</taxon>
        <taxon>Mammaliicoccus</taxon>
    </lineage>
</organism>
<dbReference type="EMBL" id="CP069486">
    <property type="protein sequence ID" value="QRO84952.1"/>
    <property type="molecule type" value="Genomic_DNA"/>
</dbReference>
<dbReference type="Proteomes" id="UP000627155">
    <property type="component" value="Chromosome"/>
</dbReference>
<evidence type="ECO:0000256" key="1">
    <source>
        <dbReference type="SAM" id="Coils"/>
    </source>
</evidence>
<dbReference type="InterPro" id="IPR047629">
    <property type="entry name" value="IS1182_transpos"/>
</dbReference>
<gene>
    <name evidence="4" type="ORF">I6J37_12355</name>
</gene>
<dbReference type="PANTHER" id="PTHR33408">
    <property type="entry name" value="TRANSPOSASE"/>
    <property type="match status" value="1"/>
</dbReference>
<dbReference type="InterPro" id="IPR002559">
    <property type="entry name" value="Transposase_11"/>
</dbReference>
<feature type="coiled-coil region" evidence="1">
    <location>
        <begin position="193"/>
        <end position="220"/>
    </location>
</feature>
<name>A0ABX7HEA4_9STAP</name>
<evidence type="ECO:0000259" key="2">
    <source>
        <dbReference type="Pfam" id="PF01609"/>
    </source>
</evidence>
<protein>
    <submittedName>
        <fullName evidence="4">IS1182 family transposase</fullName>
    </submittedName>
</protein>
<dbReference type="PANTHER" id="PTHR33408:SF2">
    <property type="entry name" value="TRANSPOSASE DDE DOMAIN-CONTAINING PROTEIN"/>
    <property type="match status" value="1"/>
</dbReference>
<dbReference type="RefSeq" id="WP_204107824.1">
    <property type="nucleotide sequence ID" value="NZ_CP069486.1"/>
</dbReference>
<dbReference type="Pfam" id="PF05598">
    <property type="entry name" value="DUF772"/>
    <property type="match status" value="1"/>
</dbReference>
<evidence type="ECO:0000313" key="5">
    <source>
        <dbReference type="Proteomes" id="UP000627155"/>
    </source>
</evidence>
<dbReference type="NCBIfam" id="NF033551">
    <property type="entry name" value="transpos_IS1182"/>
    <property type="match status" value="1"/>
</dbReference>
<proteinExistence type="predicted"/>
<keyword evidence="5" id="KW-1185">Reference proteome</keyword>
<accession>A0ABX7HEA4</accession>
<feature type="domain" description="Transposase IS4-like" evidence="2">
    <location>
        <begin position="262"/>
        <end position="515"/>
    </location>
</feature>
<dbReference type="Pfam" id="PF01609">
    <property type="entry name" value="DDE_Tnp_1"/>
    <property type="match status" value="1"/>
</dbReference>
<reference evidence="4 5" key="1">
    <citation type="submission" date="2021-02" db="EMBL/GenBank/DDBJ databases">
        <title>FDA dAtabase for Regulatory Grade micrObial Sequences (FDA-ARGOS): Supporting development and validation of Infectious Disease Dx tests.</title>
        <authorList>
            <person name="Sproer C."/>
            <person name="Gronow S."/>
            <person name="Severitt S."/>
            <person name="Schroder I."/>
            <person name="Tallon L."/>
            <person name="Sadzewicz L."/>
            <person name="Zhao X."/>
            <person name="Boylan J."/>
            <person name="Ott S."/>
            <person name="Bowen H."/>
            <person name="Vavikolanu K."/>
            <person name="Mehta A."/>
            <person name="Aluvathingal J."/>
            <person name="Nadendla S."/>
            <person name="Lowell S."/>
            <person name="Myers T."/>
            <person name="Yan Y."/>
            <person name="Sichtig H."/>
        </authorList>
    </citation>
    <scope>NUCLEOTIDE SEQUENCE [LARGE SCALE GENOMIC DNA]</scope>
    <source>
        <strain evidence="4 5">FDAARGOS_1207</strain>
    </source>
</reference>
<feature type="domain" description="Transposase InsH N-terminal" evidence="3">
    <location>
        <begin position="16"/>
        <end position="104"/>
    </location>
</feature>
<evidence type="ECO:0000313" key="4">
    <source>
        <dbReference type="EMBL" id="QRO84952.1"/>
    </source>
</evidence>